<evidence type="ECO:0000313" key="2">
    <source>
        <dbReference type="Proteomes" id="UP001234297"/>
    </source>
</evidence>
<comment type="caution">
    <text evidence="1">The sequence shown here is derived from an EMBL/GenBank/DDBJ whole genome shotgun (WGS) entry which is preliminary data.</text>
</comment>
<protein>
    <submittedName>
        <fullName evidence="1">Uncharacterized protein</fullName>
    </submittedName>
</protein>
<evidence type="ECO:0000313" key="1">
    <source>
        <dbReference type="EMBL" id="KAJ8617622.1"/>
    </source>
</evidence>
<dbReference type="EMBL" id="CM056812">
    <property type="protein sequence ID" value="KAJ8617622.1"/>
    <property type="molecule type" value="Genomic_DNA"/>
</dbReference>
<gene>
    <name evidence="1" type="ORF">MRB53_013808</name>
</gene>
<proteinExistence type="predicted"/>
<accession>A0ACC2K935</accession>
<reference evidence="1 2" key="1">
    <citation type="journal article" date="2022" name="Hortic Res">
        <title>A haplotype resolved chromosomal level avocado genome allows analysis of novel avocado genes.</title>
        <authorList>
            <person name="Nath O."/>
            <person name="Fletcher S.J."/>
            <person name="Hayward A."/>
            <person name="Shaw L.M."/>
            <person name="Masouleh A.K."/>
            <person name="Furtado A."/>
            <person name="Henry R.J."/>
            <person name="Mitter N."/>
        </authorList>
    </citation>
    <scope>NUCLEOTIDE SEQUENCE [LARGE SCALE GENOMIC DNA]</scope>
    <source>
        <strain evidence="2">cv. Hass</strain>
    </source>
</reference>
<keyword evidence="2" id="KW-1185">Reference proteome</keyword>
<sequence length="565" mass="62973">MEDASTSSMAPQKSKLKIGGSWSGVLEAELEVWTLPMLREEVAKRSNSNPDCINLICSGKVLKDGDGSAKLAELGLKNNSRILATRVSADQGKALKAELLAEEERSRRLSRIRAAADALSKRHSDGSLPLENFNIELEDQSGQKVRLGSENDQRGVMMGLMLHEKAKQLIKRQKYEDALLVLGMGEEAFSLCDPKVIERIDNVPILQIDMVWCYFMLRDISWLSMAGVRLAKAREGIERSYGKDCSRVRLLQAGRHPELSIYLRLELLEGVVAYHCGRFEQSQKSLTSAQAKYLQLQVKDEALSLLMSMGYKEHAAKRALRMSNQEVESAVNFLVEEKERIARRDEEDIWRRREITEQKKYGVTPLKKAVDLERLNELVSIGFERLLAAEALRRNENDTQRALDDLTNPEKNAVLQQYIESKKRKRPRQALEADIEELVSMGFERSRVIAALQASNAKEQALSFLIAGQIPDPLPAINNDLNSLSPTANDINPSIPLADDMVGGPSAISSTEGRDEEMEDEIAQELTGDPLADYDIEVTKEGEAIAEYLALLTSTATANGSSKTT</sequence>
<organism evidence="1 2">
    <name type="scientific">Persea americana</name>
    <name type="common">Avocado</name>
    <dbReference type="NCBI Taxonomy" id="3435"/>
    <lineage>
        <taxon>Eukaryota</taxon>
        <taxon>Viridiplantae</taxon>
        <taxon>Streptophyta</taxon>
        <taxon>Embryophyta</taxon>
        <taxon>Tracheophyta</taxon>
        <taxon>Spermatophyta</taxon>
        <taxon>Magnoliopsida</taxon>
        <taxon>Magnoliidae</taxon>
        <taxon>Laurales</taxon>
        <taxon>Lauraceae</taxon>
        <taxon>Persea</taxon>
    </lineage>
</organism>
<name>A0ACC2K935_PERAE</name>
<dbReference type="Proteomes" id="UP001234297">
    <property type="component" value="Chromosome 4"/>
</dbReference>